<reference evidence="1 2" key="2">
    <citation type="journal article" date="2022" name="Mol. Ecol. Resour.">
        <title>The genomes of chicory, endive, great burdock and yacon provide insights into Asteraceae paleo-polyploidization history and plant inulin production.</title>
        <authorList>
            <person name="Fan W."/>
            <person name="Wang S."/>
            <person name="Wang H."/>
            <person name="Wang A."/>
            <person name="Jiang F."/>
            <person name="Liu H."/>
            <person name="Zhao H."/>
            <person name="Xu D."/>
            <person name="Zhang Y."/>
        </authorList>
    </citation>
    <scope>NUCLEOTIDE SEQUENCE [LARGE SCALE GENOMIC DNA]</scope>
    <source>
        <strain evidence="2">cv. Yunnan</strain>
        <tissue evidence="1">Leaves</tissue>
    </source>
</reference>
<evidence type="ECO:0000313" key="1">
    <source>
        <dbReference type="EMBL" id="KAI3801149.1"/>
    </source>
</evidence>
<comment type="caution">
    <text evidence="1">The sequence shown here is derived from an EMBL/GenBank/DDBJ whole genome shotgun (WGS) entry which is preliminary data.</text>
</comment>
<evidence type="ECO:0000313" key="2">
    <source>
        <dbReference type="Proteomes" id="UP001056120"/>
    </source>
</evidence>
<sequence>MEDGLNPIVGDCEGVSATESVLPEDTSNSGKETPAARVGPGFLETFNQIDGNYDTPNIVEDVTEVSEVNGEFIPGNLFNFEKVLEADNGIQENVHVLNKRKKKSFLGSVGLPNPTYSSSLEKTKVGKKPKCDEVGTLQIAPEDVSVDEAEDLSEGVDISSEGSDRPGHLEVSVDEYSHVSTTKPNQEGTDLEVLFTVELGKNVGAKLDDFHNLAAETIQKEGVQKGIK</sequence>
<protein>
    <submittedName>
        <fullName evidence="1">Uncharacterized protein</fullName>
    </submittedName>
</protein>
<dbReference type="EMBL" id="CM042027">
    <property type="protein sequence ID" value="KAI3801149.1"/>
    <property type="molecule type" value="Genomic_DNA"/>
</dbReference>
<accession>A0ACB9HZF4</accession>
<keyword evidence="2" id="KW-1185">Reference proteome</keyword>
<proteinExistence type="predicted"/>
<organism evidence="1 2">
    <name type="scientific">Smallanthus sonchifolius</name>
    <dbReference type="NCBI Taxonomy" id="185202"/>
    <lineage>
        <taxon>Eukaryota</taxon>
        <taxon>Viridiplantae</taxon>
        <taxon>Streptophyta</taxon>
        <taxon>Embryophyta</taxon>
        <taxon>Tracheophyta</taxon>
        <taxon>Spermatophyta</taxon>
        <taxon>Magnoliopsida</taxon>
        <taxon>eudicotyledons</taxon>
        <taxon>Gunneridae</taxon>
        <taxon>Pentapetalae</taxon>
        <taxon>asterids</taxon>
        <taxon>campanulids</taxon>
        <taxon>Asterales</taxon>
        <taxon>Asteraceae</taxon>
        <taxon>Asteroideae</taxon>
        <taxon>Heliantheae alliance</taxon>
        <taxon>Millerieae</taxon>
        <taxon>Smallanthus</taxon>
    </lineage>
</organism>
<reference evidence="2" key="1">
    <citation type="journal article" date="2022" name="Mol. Ecol. Resour.">
        <title>The genomes of chicory, endive, great burdock and yacon provide insights into Asteraceae palaeo-polyploidization history and plant inulin production.</title>
        <authorList>
            <person name="Fan W."/>
            <person name="Wang S."/>
            <person name="Wang H."/>
            <person name="Wang A."/>
            <person name="Jiang F."/>
            <person name="Liu H."/>
            <person name="Zhao H."/>
            <person name="Xu D."/>
            <person name="Zhang Y."/>
        </authorList>
    </citation>
    <scope>NUCLEOTIDE SEQUENCE [LARGE SCALE GENOMIC DNA]</scope>
    <source>
        <strain evidence="2">cv. Yunnan</strain>
    </source>
</reference>
<dbReference type="Proteomes" id="UP001056120">
    <property type="component" value="Linkage Group LG10"/>
</dbReference>
<gene>
    <name evidence="1" type="ORF">L1987_29252</name>
</gene>
<name>A0ACB9HZF4_9ASTR</name>